<organism evidence="1 2">
    <name type="scientific">Fictibacillus enclensis</name>
    <dbReference type="NCBI Taxonomy" id="1017270"/>
    <lineage>
        <taxon>Bacteria</taxon>
        <taxon>Bacillati</taxon>
        <taxon>Bacillota</taxon>
        <taxon>Bacilli</taxon>
        <taxon>Bacillales</taxon>
        <taxon>Fictibacillaceae</taxon>
        <taxon>Fictibacillus</taxon>
    </lineage>
</organism>
<dbReference type="AlphaFoldDB" id="A0A0V8JFA1"/>
<protein>
    <submittedName>
        <fullName evidence="1">Uncharacterized protein</fullName>
    </submittedName>
</protein>
<keyword evidence="2" id="KW-1185">Reference proteome</keyword>
<evidence type="ECO:0000313" key="1">
    <source>
        <dbReference type="EMBL" id="KSU85763.1"/>
    </source>
</evidence>
<dbReference type="OrthoDB" id="2937672at2"/>
<gene>
    <name evidence="1" type="ORF">AS030_09770</name>
</gene>
<accession>A0A0V8JFA1</accession>
<dbReference type="Proteomes" id="UP000054099">
    <property type="component" value="Unassembled WGS sequence"/>
</dbReference>
<name>A0A0V8JFA1_9BACL</name>
<dbReference type="EMBL" id="LNQN01000001">
    <property type="protein sequence ID" value="KSU85763.1"/>
    <property type="molecule type" value="Genomic_DNA"/>
</dbReference>
<dbReference type="RefSeq" id="WP_061971073.1">
    <property type="nucleotide sequence ID" value="NZ_CP126109.1"/>
</dbReference>
<evidence type="ECO:0000313" key="2">
    <source>
        <dbReference type="Proteomes" id="UP000054099"/>
    </source>
</evidence>
<proteinExistence type="predicted"/>
<comment type="caution">
    <text evidence="1">The sequence shown here is derived from an EMBL/GenBank/DDBJ whole genome shotgun (WGS) entry which is preliminary data.</text>
</comment>
<reference evidence="1 2" key="1">
    <citation type="journal article" date="2014" name="Antonie Van Leeuwenhoek">
        <title>Fictibacillus enclensis sp. nov., isolated from marine sediment.</title>
        <authorList>
            <person name="Dastager S.G."/>
            <person name="Mawlankar R."/>
            <person name="Srinivasan K."/>
            <person name="Tang S.K."/>
            <person name="Lee J.C."/>
            <person name="Ramana V.V."/>
            <person name="Shouche Y.S."/>
        </authorList>
    </citation>
    <scope>NUCLEOTIDE SEQUENCE [LARGE SCALE GENOMIC DNA]</scope>
    <source>
        <strain evidence="1 2">NIO-1003</strain>
    </source>
</reference>
<sequence length="65" mass="7558">MNIIIFSLLALGLILLAISYRKDKGNNLEVQLENFSIQILKEMYQLKKKLKVIEDAMPTQDKSKY</sequence>